<keyword evidence="3" id="KW-1185">Reference proteome</keyword>
<reference evidence="3" key="1">
    <citation type="journal article" date="2016" name="Nat. Commun.">
        <title>The Gonium pectorale genome demonstrates co-option of cell cycle regulation during the evolution of multicellularity.</title>
        <authorList>
            <person name="Hanschen E.R."/>
            <person name="Marriage T.N."/>
            <person name="Ferris P.J."/>
            <person name="Hamaji T."/>
            <person name="Toyoda A."/>
            <person name="Fujiyama A."/>
            <person name="Neme R."/>
            <person name="Noguchi H."/>
            <person name="Minakuchi Y."/>
            <person name="Suzuki M."/>
            <person name="Kawai-Toyooka H."/>
            <person name="Smith D.R."/>
            <person name="Sparks H."/>
            <person name="Anderson J."/>
            <person name="Bakaric R."/>
            <person name="Luria V."/>
            <person name="Karger A."/>
            <person name="Kirschner M.W."/>
            <person name="Durand P.M."/>
            <person name="Michod R.E."/>
            <person name="Nozaki H."/>
            <person name="Olson B.J."/>
        </authorList>
    </citation>
    <scope>NUCLEOTIDE SEQUENCE [LARGE SCALE GENOMIC DNA]</scope>
    <source>
        <strain evidence="3">NIES-2863</strain>
    </source>
</reference>
<comment type="caution">
    <text evidence="2">The sequence shown here is derived from an EMBL/GenBank/DDBJ whole genome shotgun (WGS) entry which is preliminary data.</text>
</comment>
<dbReference type="OrthoDB" id="546719at2759"/>
<name>A0A150FUP7_GONPE</name>
<organism evidence="2 3">
    <name type="scientific">Gonium pectorale</name>
    <name type="common">Green alga</name>
    <dbReference type="NCBI Taxonomy" id="33097"/>
    <lineage>
        <taxon>Eukaryota</taxon>
        <taxon>Viridiplantae</taxon>
        <taxon>Chlorophyta</taxon>
        <taxon>core chlorophytes</taxon>
        <taxon>Chlorophyceae</taxon>
        <taxon>CS clade</taxon>
        <taxon>Chlamydomonadales</taxon>
        <taxon>Volvocaceae</taxon>
        <taxon>Gonium</taxon>
    </lineage>
</organism>
<gene>
    <name evidence="2" type="ORF">GPECTOR_526g516</name>
</gene>
<dbReference type="AlphaFoldDB" id="A0A150FUP7"/>
<evidence type="ECO:0000313" key="3">
    <source>
        <dbReference type="Proteomes" id="UP000075714"/>
    </source>
</evidence>
<evidence type="ECO:0000256" key="1">
    <source>
        <dbReference type="SAM" id="MobiDB-lite"/>
    </source>
</evidence>
<feature type="compositionally biased region" description="Low complexity" evidence="1">
    <location>
        <begin position="77"/>
        <end position="91"/>
    </location>
</feature>
<dbReference type="Proteomes" id="UP000075714">
    <property type="component" value="Unassembled WGS sequence"/>
</dbReference>
<proteinExistence type="predicted"/>
<feature type="compositionally biased region" description="Low complexity" evidence="1">
    <location>
        <begin position="28"/>
        <end position="42"/>
    </location>
</feature>
<protein>
    <submittedName>
        <fullName evidence="2">Uncharacterized protein</fullName>
    </submittedName>
</protein>
<sequence>MRSRDDVGGGGGARRRVDQLSSEHASSNAAAQGGARRPAAAGNGNGNGNGSLAAGQGGQRNPDQDLQESDPEPEPELPATAAAGSGGSALPPTSLSGEALLASAPATPVILASTLDDKVAEIIARSATRPNARPPQHREARELLSGGGSSSEGKSRLFEINRIQSAITEVANSGYLESVKGLRETLMVQEWGLQSKNWARKRGVSAFEQWAAEHSDAEVTFDAVTKLYDDPDDLSVLPTPRLRMMARGMIEQATLQAYDETFKRCTITAEALAKVGLADLLPHTAGVGQVLRGLLPGGLPLLGGAGLGAALRRFWPFGRGGGG</sequence>
<accession>A0A150FUP7</accession>
<evidence type="ECO:0000313" key="2">
    <source>
        <dbReference type="EMBL" id="KXZ41353.1"/>
    </source>
</evidence>
<feature type="region of interest" description="Disordered" evidence="1">
    <location>
        <begin position="126"/>
        <end position="153"/>
    </location>
</feature>
<feature type="region of interest" description="Disordered" evidence="1">
    <location>
        <begin position="1"/>
        <end position="91"/>
    </location>
</feature>
<dbReference type="EMBL" id="LSYV01000523">
    <property type="protein sequence ID" value="KXZ41353.1"/>
    <property type="molecule type" value="Genomic_DNA"/>
</dbReference>
<feature type="compositionally biased region" description="Acidic residues" evidence="1">
    <location>
        <begin position="65"/>
        <end position="75"/>
    </location>
</feature>